<reference evidence="2 3" key="1">
    <citation type="submission" date="2020-08" db="EMBL/GenBank/DDBJ databases">
        <title>Genomic Encyclopedia of Type Strains, Phase III (KMG-III): the genomes of soil and plant-associated and newly described type strains.</title>
        <authorList>
            <person name="Whitman W."/>
        </authorList>
    </citation>
    <scope>NUCLEOTIDE SEQUENCE [LARGE SCALE GENOMIC DNA]</scope>
    <source>
        <strain evidence="2 3">CECT 8577</strain>
    </source>
</reference>
<keyword evidence="3" id="KW-1185">Reference proteome</keyword>
<organism evidence="2 3">
    <name type="scientific">Prauserella isguenensis</name>
    <dbReference type="NCBI Taxonomy" id="1470180"/>
    <lineage>
        <taxon>Bacteria</taxon>
        <taxon>Bacillati</taxon>
        <taxon>Actinomycetota</taxon>
        <taxon>Actinomycetes</taxon>
        <taxon>Pseudonocardiales</taxon>
        <taxon>Pseudonocardiaceae</taxon>
        <taxon>Prauserella</taxon>
    </lineage>
</organism>
<feature type="compositionally biased region" description="Basic residues" evidence="1">
    <location>
        <begin position="1"/>
        <end position="11"/>
    </location>
</feature>
<accession>A0A839S465</accession>
<evidence type="ECO:0000256" key="1">
    <source>
        <dbReference type="SAM" id="MobiDB-lite"/>
    </source>
</evidence>
<gene>
    <name evidence="2" type="ORF">FHS23_003599</name>
</gene>
<evidence type="ECO:0000313" key="3">
    <source>
        <dbReference type="Proteomes" id="UP000550714"/>
    </source>
</evidence>
<dbReference type="AlphaFoldDB" id="A0A839S465"/>
<feature type="compositionally biased region" description="Polar residues" evidence="1">
    <location>
        <begin position="38"/>
        <end position="51"/>
    </location>
</feature>
<comment type="caution">
    <text evidence="2">The sequence shown here is derived from an EMBL/GenBank/DDBJ whole genome shotgun (WGS) entry which is preliminary data.</text>
</comment>
<name>A0A839S465_9PSEU</name>
<proteinExistence type="predicted"/>
<evidence type="ECO:0000313" key="2">
    <source>
        <dbReference type="EMBL" id="MBB3052565.1"/>
    </source>
</evidence>
<dbReference type="EMBL" id="JACHWU010000004">
    <property type="protein sequence ID" value="MBB3052565.1"/>
    <property type="molecule type" value="Genomic_DNA"/>
</dbReference>
<feature type="region of interest" description="Disordered" evidence="1">
    <location>
        <begin position="1"/>
        <end position="51"/>
    </location>
</feature>
<sequence>MVPDRHPRRPPGRALARDDRPPPRHVGTLPGAAAGRPSSLTRDPEGSSSSS</sequence>
<dbReference type="Proteomes" id="UP000550714">
    <property type="component" value="Unassembled WGS sequence"/>
</dbReference>
<protein>
    <submittedName>
        <fullName evidence="2">Uncharacterized protein</fullName>
    </submittedName>
</protein>